<accession>A0A5B0P205</accession>
<dbReference type="Pfam" id="PF14223">
    <property type="entry name" value="Retrotran_gag_2"/>
    <property type="match status" value="1"/>
</dbReference>
<reference evidence="1 2" key="1">
    <citation type="submission" date="2019-05" db="EMBL/GenBank/DDBJ databases">
        <title>Emergence of the Ug99 lineage of the wheat stem rust pathogen through somatic hybridization.</title>
        <authorList>
            <person name="Li F."/>
            <person name="Upadhyaya N.M."/>
            <person name="Sperschneider J."/>
            <person name="Matny O."/>
            <person name="Nguyen-Phuc H."/>
            <person name="Mago R."/>
            <person name="Raley C."/>
            <person name="Miller M.E."/>
            <person name="Silverstein K.A.T."/>
            <person name="Henningsen E."/>
            <person name="Hirsch C.D."/>
            <person name="Visser B."/>
            <person name="Pretorius Z.A."/>
            <person name="Steffenson B.J."/>
            <person name="Schwessinger B."/>
            <person name="Dodds P.N."/>
            <person name="Figueroa M."/>
        </authorList>
    </citation>
    <scope>NUCLEOTIDE SEQUENCE [LARGE SCALE GENOMIC DNA]</scope>
    <source>
        <strain evidence="1">21-0</strain>
    </source>
</reference>
<protein>
    <recommendedName>
        <fullName evidence="3">DUF4219 domain-containing protein</fullName>
    </recommendedName>
</protein>
<name>A0A5B0P205_PUCGR</name>
<keyword evidence="2" id="KW-1185">Reference proteome</keyword>
<comment type="caution">
    <text evidence="1">The sequence shown here is derived from an EMBL/GenBank/DDBJ whole genome shotgun (WGS) entry which is preliminary data.</text>
</comment>
<sequence length="273" mass="30771">MSNPSEIKNNQNTNSEKTEIVMEKINSTILKTALEAIPLLTADNYSLWRNRVDNMLDLQGLRDSLTSEKGTLSSSDDIQLRTIITSKLDSSIQPNVINHENEKDARKIWTSISSYFASTQPANRARVFNELLDLSFNNSEVTKFITSVRTINSQLFEIGIDLPQDLVAYILLKKLPTSLVNISQQITHSDKPLTSDLVLDHLRVYSNDQAAILNRSSNQKNDVVALYSDASKKCKKTAHNVLSNHPESSCWMLYPHLRPASHKNGRTETSKKE</sequence>
<proteinExistence type="predicted"/>
<dbReference type="OrthoDB" id="2503017at2759"/>
<dbReference type="EMBL" id="VSWC01000079">
    <property type="protein sequence ID" value="KAA1094490.1"/>
    <property type="molecule type" value="Genomic_DNA"/>
</dbReference>
<dbReference type="Proteomes" id="UP000324748">
    <property type="component" value="Unassembled WGS sequence"/>
</dbReference>
<gene>
    <name evidence="1" type="ORF">PGT21_050215</name>
</gene>
<evidence type="ECO:0000313" key="2">
    <source>
        <dbReference type="Proteomes" id="UP000324748"/>
    </source>
</evidence>
<evidence type="ECO:0000313" key="1">
    <source>
        <dbReference type="EMBL" id="KAA1094490.1"/>
    </source>
</evidence>
<organism evidence="1 2">
    <name type="scientific">Puccinia graminis f. sp. tritici</name>
    <dbReference type="NCBI Taxonomy" id="56615"/>
    <lineage>
        <taxon>Eukaryota</taxon>
        <taxon>Fungi</taxon>
        <taxon>Dikarya</taxon>
        <taxon>Basidiomycota</taxon>
        <taxon>Pucciniomycotina</taxon>
        <taxon>Pucciniomycetes</taxon>
        <taxon>Pucciniales</taxon>
        <taxon>Pucciniaceae</taxon>
        <taxon>Puccinia</taxon>
    </lineage>
</organism>
<evidence type="ECO:0008006" key="3">
    <source>
        <dbReference type="Google" id="ProtNLM"/>
    </source>
</evidence>
<dbReference type="AlphaFoldDB" id="A0A5B0P205"/>